<proteinExistence type="predicted"/>
<evidence type="ECO:0000313" key="1">
    <source>
        <dbReference type="EnsemblMetazoa" id="AATE000765-PA.1"/>
    </source>
</evidence>
<dbReference type="VEuPathDB" id="VectorBase:AATE000765"/>
<accession>A0A182IKA5</accession>
<protein>
    <submittedName>
        <fullName evidence="1">Uncharacterized protein</fullName>
    </submittedName>
</protein>
<sequence>MTAVGGGGGAGPVPGSCVWAAAAAAAGCASVKLSIIDAMSISVLFVFWFAAELGELIALGAVNALVPDPPARGEPDPDELPLLVLLFWPADPEPLPPAPGEPAPLLAPELPPAEAACEDFLLLDLLSFFVGGGGGGGFSPSRQSGASRSYCTWFWKACGATVTYNGLSIVASTFMRSSISASSFFTDSRNFRTYIDQLQPKLYETPHVSGSSPDGEEEKPPLKPPPVKCPVSAHVRFSLVAQRRTVGRPNLFSFTDSIRYTLSASCCGMPSQTTMQITINDALHLEREGLPGSEGALSVPELKQSQSGASGLCDFSSLSSSAFWAGSSGSFLTLLDSFLLLLLLLVVPVVPSAFDSPSPAPWLLALSFDLSFFSPFFDLLFVVVVPPPVVAVVAGVAAAAAGGCCCSTEVLFSPPSAPGTRSFVGSGSVPRPPGAPPSPYAPASSVSSLMGTSVDGRRLLFFGIGYVWAGICCSKLV</sequence>
<dbReference type="EnsemblMetazoa" id="AATE000765-RA">
    <property type="protein sequence ID" value="AATE000765-PA.1"/>
    <property type="gene ID" value="AATE000765"/>
</dbReference>
<dbReference type="AlphaFoldDB" id="A0A182IKA5"/>
<organism evidence="1">
    <name type="scientific">Anopheles atroparvus</name>
    <name type="common">European mosquito</name>
    <dbReference type="NCBI Taxonomy" id="41427"/>
    <lineage>
        <taxon>Eukaryota</taxon>
        <taxon>Metazoa</taxon>
        <taxon>Ecdysozoa</taxon>
        <taxon>Arthropoda</taxon>
        <taxon>Hexapoda</taxon>
        <taxon>Insecta</taxon>
        <taxon>Pterygota</taxon>
        <taxon>Neoptera</taxon>
        <taxon>Endopterygota</taxon>
        <taxon>Diptera</taxon>
        <taxon>Nematocera</taxon>
        <taxon>Culicoidea</taxon>
        <taxon>Culicidae</taxon>
        <taxon>Anophelinae</taxon>
        <taxon>Anopheles</taxon>
    </lineage>
</organism>
<name>A0A182IKA5_ANOAO</name>
<reference evidence="1" key="1">
    <citation type="submission" date="2022-08" db="UniProtKB">
        <authorList>
            <consortium name="EnsemblMetazoa"/>
        </authorList>
    </citation>
    <scope>IDENTIFICATION</scope>
    <source>
        <strain evidence="1">EBRO</strain>
    </source>
</reference>